<keyword evidence="2" id="KW-0805">Transcription regulation</keyword>
<dbReference type="Proteomes" id="UP001141552">
    <property type="component" value="Unassembled WGS sequence"/>
</dbReference>
<dbReference type="GO" id="GO:0006353">
    <property type="term" value="P:DNA-templated transcription termination"/>
    <property type="evidence" value="ECO:0007669"/>
    <property type="project" value="UniProtKB-KW"/>
</dbReference>
<proteinExistence type="inferred from homology"/>
<keyword evidence="2" id="KW-0806">Transcription termination</keyword>
<gene>
    <name evidence="4" type="ORF">Tsubulata_008497</name>
</gene>
<dbReference type="Pfam" id="PF02536">
    <property type="entry name" value="mTERF"/>
    <property type="match status" value="2"/>
</dbReference>
<keyword evidence="2" id="KW-0804">Transcription</keyword>
<keyword evidence="3" id="KW-0809">Transit peptide</keyword>
<evidence type="ECO:0000256" key="2">
    <source>
        <dbReference type="ARBA" id="ARBA00022472"/>
    </source>
</evidence>
<protein>
    <submittedName>
        <fullName evidence="4">Uncharacterized protein</fullName>
    </submittedName>
</protein>
<dbReference type="Gene3D" id="1.25.70.10">
    <property type="entry name" value="Transcription termination factor 3, mitochondrial"/>
    <property type="match status" value="2"/>
</dbReference>
<evidence type="ECO:0000313" key="5">
    <source>
        <dbReference type="Proteomes" id="UP001141552"/>
    </source>
</evidence>
<dbReference type="EMBL" id="JAKUCV010002460">
    <property type="protein sequence ID" value="KAJ4842555.1"/>
    <property type="molecule type" value="Genomic_DNA"/>
</dbReference>
<dbReference type="InterPro" id="IPR003690">
    <property type="entry name" value="MTERF"/>
</dbReference>
<dbReference type="PANTHER" id="PTHR13068">
    <property type="entry name" value="CGI-12 PROTEIN-RELATED"/>
    <property type="match status" value="1"/>
</dbReference>
<keyword evidence="5" id="KW-1185">Reference proteome</keyword>
<reference evidence="4" key="1">
    <citation type="submission" date="2022-02" db="EMBL/GenBank/DDBJ databases">
        <authorList>
            <person name="Henning P.M."/>
            <person name="McCubbin A.G."/>
            <person name="Shore J.S."/>
        </authorList>
    </citation>
    <scope>NUCLEOTIDE SEQUENCE</scope>
    <source>
        <strain evidence="4">F60SS</strain>
        <tissue evidence="4">Leaves</tissue>
    </source>
</reference>
<comment type="similarity">
    <text evidence="1">Belongs to the mTERF family.</text>
</comment>
<sequence length="565" mass="64403">MQMQRGGGATTTAATMAVMKLIRGFSSSVANNSKIPKLRNIPWKYKPMAVKEARQALTDYLHSTRSLPYAYAENISNHSSLTLSAIISKLTFSPSSFSDSFRRYLRYHPINEFEFFLESIGIDYHRLPSLLPHDKFFFSQHRTPLHVAFHLSAFGFPWNRLGLLYTRCASIFDSAPEEVDSRLELFKSYGFANTPLAGICLAFPFLLGPPDPDGDVPGLFSDLKTLFLDFDLAASVPGNVDAWYQFCRKVRVFYDLGCRKGTLGELLGRSKHVFVDYSEDSLLKKVDYFCRFCVGKEEVALLLLQKPEILSFDMETRVFSVGGLLEHFGLNAEELTSVSQKYAHVMGRNKMANLPNVMRAMNLDEWFFQRLKDGDPQLLDTCAVEEDLDTKFRESLDKIRASRTPVHTMNKLNFMLGVGFGENALTIKVLANLHGTGSQLQERFDFLNRAGIGFSNLCMMVRTMPKILNQKPEILEEKLTYLREEMNTSLEYLDTFPAFLNFNLENRIKPRYRFHAWLTENGYCSTKYSIASIIATSEKSFQARLRKIHPDAPKLWSKFCSAPAE</sequence>
<dbReference type="OrthoDB" id="899381at2759"/>
<accession>A0A9Q0G532</accession>
<evidence type="ECO:0000256" key="3">
    <source>
        <dbReference type="ARBA" id="ARBA00022946"/>
    </source>
</evidence>
<organism evidence="4 5">
    <name type="scientific">Turnera subulata</name>
    <dbReference type="NCBI Taxonomy" id="218843"/>
    <lineage>
        <taxon>Eukaryota</taxon>
        <taxon>Viridiplantae</taxon>
        <taxon>Streptophyta</taxon>
        <taxon>Embryophyta</taxon>
        <taxon>Tracheophyta</taxon>
        <taxon>Spermatophyta</taxon>
        <taxon>Magnoliopsida</taxon>
        <taxon>eudicotyledons</taxon>
        <taxon>Gunneridae</taxon>
        <taxon>Pentapetalae</taxon>
        <taxon>rosids</taxon>
        <taxon>fabids</taxon>
        <taxon>Malpighiales</taxon>
        <taxon>Passifloraceae</taxon>
        <taxon>Turnera</taxon>
    </lineage>
</organism>
<evidence type="ECO:0000313" key="4">
    <source>
        <dbReference type="EMBL" id="KAJ4842555.1"/>
    </source>
</evidence>
<dbReference type="PANTHER" id="PTHR13068:SF113">
    <property type="entry name" value="TRANSCRIPTION TERMINATION FACTOR MTEF18, MITOCHONDRIAL"/>
    <property type="match status" value="1"/>
</dbReference>
<reference evidence="4" key="2">
    <citation type="journal article" date="2023" name="Plants (Basel)">
        <title>Annotation of the Turnera subulata (Passifloraceae) Draft Genome Reveals the S-Locus Evolved after the Divergence of Turneroideae from Passifloroideae in a Stepwise Manner.</title>
        <authorList>
            <person name="Henning P.M."/>
            <person name="Roalson E.H."/>
            <person name="Mir W."/>
            <person name="McCubbin A.G."/>
            <person name="Shore J.S."/>
        </authorList>
    </citation>
    <scope>NUCLEOTIDE SEQUENCE</scope>
    <source>
        <strain evidence="4">F60SS</strain>
    </source>
</reference>
<comment type="caution">
    <text evidence="4">The sequence shown here is derived from an EMBL/GenBank/DDBJ whole genome shotgun (WGS) entry which is preliminary data.</text>
</comment>
<dbReference type="AlphaFoldDB" id="A0A9Q0G532"/>
<dbReference type="InterPro" id="IPR038538">
    <property type="entry name" value="MTERF_sf"/>
</dbReference>
<name>A0A9Q0G532_9ROSI</name>
<dbReference type="SMART" id="SM00733">
    <property type="entry name" value="Mterf"/>
    <property type="match status" value="4"/>
</dbReference>
<dbReference type="FunFam" id="1.25.70.10:FF:000017">
    <property type="entry name" value="Transcription termination factor MTEF18, mitochondrial"/>
    <property type="match status" value="1"/>
</dbReference>
<dbReference type="GO" id="GO:0003676">
    <property type="term" value="F:nucleic acid binding"/>
    <property type="evidence" value="ECO:0007669"/>
    <property type="project" value="InterPro"/>
</dbReference>
<evidence type="ECO:0000256" key="1">
    <source>
        <dbReference type="ARBA" id="ARBA00007692"/>
    </source>
</evidence>